<dbReference type="EMBL" id="PFKO01000120">
    <property type="protein sequence ID" value="PIY33120.1"/>
    <property type="molecule type" value="Genomic_DNA"/>
</dbReference>
<dbReference type="AlphaFoldDB" id="A0A2M7PR77"/>
<reference evidence="3 4" key="2">
    <citation type="submission" date="2017-09" db="EMBL/GenBank/DDBJ databases">
        <title>Depth-based differentiation of microbial function through sediment-hosted aquifers and enrichment of novel symbionts in the deep terrestrial subsurface.</title>
        <authorList>
            <person name="Probst A.J."/>
            <person name="Ladd B."/>
            <person name="Jarett J.K."/>
            <person name="Geller-Mcgrath D.E."/>
            <person name="Sieber C.M."/>
            <person name="Emerson J.B."/>
            <person name="Anantharaman K."/>
            <person name="Thomas B.C."/>
            <person name="Malmstrom R."/>
            <person name="Stieglmeier M."/>
            <person name="Klingl A."/>
            <person name="Woyke T."/>
            <person name="Ryan C.M."/>
            <person name="Banfield J.F."/>
        </authorList>
    </citation>
    <scope>NUCLEOTIDE SEQUENCE [LARGE SCALE GENOMIC DNA]</scope>
    <source>
        <strain evidence="2">CG_4_10_14_3_um_filter_34_13</strain>
    </source>
</reference>
<evidence type="ECO:0000313" key="3">
    <source>
        <dbReference type="Proteomes" id="UP000230646"/>
    </source>
</evidence>
<dbReference type="Proteomes" id="UP000230646">
    <property type="component" value="Unassembled WGS sequence"/>
</dbReference>
<reference evidence="1" key="1">
    <citation type="submission" date="2017-09" db="EMBL/GenBank/DDBJ databases">
        <title>Depth-based differentiation of microbial function through sediment-hosted aquifers and enrichment of novel symbionts in the deep terrestrial subsurface.</title>
        <authorList>
            <person name="Probst A.J."/>
            <person name="Ladd B."/>
            <person name="Jarett J.K."/>
            <person name="Geller-Mcgrath D.E."/>
            <person name="Sieber C.M.K."/>
            <person name="Emerson J.B."/>
            <person name="Anantharaman K."/>
            <person name="Thomas B.C."/>
            <person name="Malmstrom R."/>
            <person name="Stieglmeier M."/>
            <person name="Klingl A."/>
            <person name="Woyke T."/>
            <person name="Ryan C.M."/>
            <person name="Banfield J.F."/>
        </authorList>
    </citation>
    <scope>NUCLEOTIDE SEQUENCE</scope>
    <source>
        <strain evidence="1">CG_4_8_14_3_um_filter_34_18</strain>
    </source>
</reference>
<evidence type="ECO:0000313" key="4">
    <source>
        <dbReference type="Proteomes" id="UP000231493"/>
    </source>
</evidence>
<dbReference type="Gene3D" id="3.30.70.1900">
    <property type="match status" value="1"/>
</dbReference>
<sequence>MLMHYFELTTTAYLLKNIAFNEVNEKIAQLINKAMLNDECLTIKHEENKFKNYVFDSLYPREEDKIYKADKIYVFRIRSLEEYFINKIKQLFPNTTTDYFKVITGEIKKYEQRPIKELYTITPALATIGKNIYWIPGDDIKVLIERMNANLFKKYKSYFEVSLNEEQLFFEKIKILNRKPLVYKYKNTNLFGNKFKIAINDDEISQKLAFMTLGVGLLEKNSTIGMGFCIEGGVEFGK</sequence>
<accession>A0A2M7K9H4</accession>
<protein>
    <submittedName>
        <fullName evidence="2">Uncharacterized protein</fullName>
    </submittedName>
</protein>
<name>A0A2M7PR77_9BACT</name>
<organism evidence="2 3">
    <name type="scientific">Candidatus Infernicultor aquiphilus</name>
    <dbReference type="NCBI Taxonomy" id="1805029"/>
    <lineage>
        <taxon>Bacteria</taxon>
        <taxon>Pseudomonadati</taxon>
        <taxon>Atribacterota</taxon>
        <taxon>Candidatus Phoenicimicrobiia</taxon>
        <taxon>Candidatus Pheonicimicrobiales</taxon>
        <taxon>Candidatus Phoenicimicrobiaceae</taxon>
        <taxon>Candidatus Infernicultor</taxon>
    </lineage>
</organism>
<gene>
    <name evidence="2" type="ORF">COZ07_03365</name>
    <name evidence="1" type="ORF">COZ58_02605</name>
</gene>
<accession>A0A2M7PR77</accession>
<evidence type="ECO:0000313" key="2">
    <source>
        <dbReference type="EMBL" id="PIY33120.1"/>
    </source>
</evidence>
<comment type="caution">
    <text evidence="2">The sequence shown here is derived from an EMBL/GenBank/DDBJ whole genome shotgun (WGS) entry which is preliminary data.</text>
</comment>
<evidence type="ECO:0000313" key="1">
    <source>
        <dbReference type="EMBL" id="PIX34791.1"/>
    </source>
</evidence>
<proteinExistence type="predicted"/>
<dbReference type="EMBL" id="PFIP01000048">
    <property type="protein sequence ID" value="PIX34791.1"/>
    <property type="molecule type" value="Genomic_DNA"/>
</dbReference>
<dbReference type="Proteomes" id="UP000231493">
    <property type="component" value="Unassembled WGS sequence"/>
</dbReference>